<evidence type="ECO:0000256" key="1">
    <source>
        <dbReference type="SAM" id="MobiDB-lite"/>
    </source>
</evidence>
<evidence type="ECO:0000313" key="3">
    <source>
        <dbReference type="Proteomes" id="UP000824890"/>
    </source>
</evidence>
<feature type="region of interest" description="Disordered" evidence="1">
    <location>
        <begin position="99"/>
        <end position="150"/>
    </location>
</feature>
<name>A0ABQ8AZ83_BRANA</name>
<reference evidence="2 3" key="1">
    <citation type="submission" date="2021-05" db="EMBL/GenBank/DDBJ databases">
        <title>Genome Assembly of Synthetic Allotetraploid Brassica napus Reveals Homoeologous Exchanges between Subgenomes.</title>
        <authorList>
            <person name="Davis J.T."/>
        </authorList>
    </citation>
    <scope>NUCLEOTIDE SEQUENCE [LARGE SCALE GENOMIC DNA]</scope>
    <source>
        <strain evidence="3">cv. Da-Ae</strain>
        <tissue evidence="2">Seedling</tissue>
    </source>
</reference>
<feature type="compositionally biased region" description="Basic and acidic residues" evidence="1">
    <location>
        <begin position="102"/>
        <end position="112"/>
    </location>
</feature>
<dbReference type="Proteomes" id="UP000824890">
    <property type="component" value="Unassembled WGS sequence"/>
</dbReference>
<gene>
    <name evidence="2" type="ORF">HID58_047438</name>
</gene>
<protein>
    <recommendedName>
        <fullName evidence="4">Auxin-responsive protein</fullName>
    </recommendedName>
</protein>
<feature type="compositionally biased region" description="Polar residues" evidence="1">
    <location>
        <begin position="115"/>
        <end position="124"/>
    </location>
</feature>
<organism evidence="2 3">
    <name type="scientific">Brassica napus</name>
    <name type="common">Rape</name>
    <dbReference type="NCBI Taxonomy" id="3708"/>
    <lineage>
        <taxon>Eukaryota</taxon>
        <taxon>Viridiplantae</taxon>
        <taxon>Streptophyta</taxon>
        <taxon>Embryophyta</taxon>
        <taxon>Tracheophyta</taxon>
        <taxon>Spermatophyta</taxon>
        <taxon>Magnoliopsida</taxon>
        <taxon>eudicotyledons</taxon>
        <taxon>Gunneridae</taxon>
        <taxon>Pentapetalae</taxon>
        <taxon>rosids</taxon>
        <taxon>malvids</taxon>
        <taxon>Brassicales</taxon>
        <taxon>Brassicaceae</taxon>
        <taxon>Brassiceae</taxon>
        <taxon>Brassica</taxon>
    </lineage>
</organism>
<accession>A0ABQ8AZ83</accession>
<sequence length="150" mass="16286">MSSFAVFGAQSAGPHTTFYDLRLCRSTQVVVGRLLCFWDSRNINKNGEFMGSTILFLDEKMNMSQEADFLYKLGLSASSNRMVGLMSLAPVAARSWTNMAPHAERAPGRDIHTGQAPSSATDTGGLSGKAKEVDDANLPSEKKKNQKLTP</sequence>
<evidence type="ECO:0008006" key="4">
    <source>
        <dbReference type="Google" id="ProtNLM"/>
    </source>
</evidence>
<evidence type="ECO:0000313" key="2">
    <source>
        <dbReference type="EMBL" id="KAH0897870.1"/>
    </source>
</evidence>
<keyword evidence="3" id="KW-1185">Reference proteome</keyword>
<proteinExistence type="predicted"/>
<dbReference type="EMBL" id="JAGKQM010000012">
    <property type="protein sequence ID" value="KAH0897870.1"/>
    <property type="molecule type" value="Genomic_DNA"/>
</dbReference>
<comment type="caution">
    <text evidence="2">The sequence shown here is derived from an EMBL/GenBank/DDBJ whole genome shotgun (WGS) entry which is preliminary data.</text>
</comment>